<evidence type="ECO:0000313" key="2">
    <source>
        <dbReference type="EMBL" id="OXM13891.1"/>
    </source>
</evidence>
<feature type="chain" id="PRO_5012895431" evidence="1">
    <location>
        <begin position="28"/>
        <end position="306"/>
    </location>
</feature>
<protein>
    <submittedName>
        <fullName evidence="2">Uncharacterized protein</fullName>
    </submittedName>
</protein>
<comment type="caution">
    <text evidence="2">The sequence shown here is derived from an EMBL/GenBank/DDBJ whole genome shotgun (WGS) entry which is preliminary data.</text>
</comment>
<dbReference type="AlphaFoldDB" id="A0A229NVG9"/>
<evidence type="ECO:0000313" key="3">
    <source>
        <dbReference type="Proteomes" id="UP000215145"/>
    </source>
</evidence>
<keyword evidence="1" id="KW-0732">Signal</keyword>
<sequence>MMRRLKLLVLSAAISLGAMLTAQPQQAAAAITPFLTYHDLFKKGPKIPNLNTTHYVPQGLTYYPDKNWILISYFYHNKNQPTLAKNSLIAVVDAKTGKFVKNVYVEDEKKSGGIYHKGHVGGMGVSKSYLWIASSTSSRDSNYNMLRYKLSDLASANNKSRLKLNKGFKLKASSYATVADGDLYVGRFDEKNQSFLYRYNLNSSENPSTSPINTYKTPAKVQGVAVTDNHLLFSQSYGRNNPSYLMIYTKQTSPAHKKTIKIPNMSEGMEIIKGNLYISFESGAKYYSDSSYIKNTLSYAKVSSLF</sequence>
<proteinExistence type="predicted"/>
<evidence type="ECO:0000256" key="1">
    <source>
        <dbReference type="SAM" id="SignalP"/>
    </source>
</evidence>
<gene>
    <name evidence="2" type="ORF">CGZ75_12820</name>
</gene>
<organism evidence="2 3">
    <name type="scientific">Paenibacillus herberti</name>
    <dbReference type="NCBI Taxonomy" id="1619309"/>
    <lineage>
        <taxon>Bacteria</taxon>
        <taxon>Bacillati</taxon>
        <taxon>Bacillota</taxon>
        <taxon>Bacilli</taxon>
        <taxon>Bacillales</taxon>
        <taxon>Paenibacillaceae</taxon>
        <taxon>Paenibacillus</taxon>
    </lineage>
</organism>
<accession>A0A229NVG9</accession>
<feature type="signal peptide" evidence="1">
    <location>
        <begin position="1"/>
        <end position="27"/>
    </location>
</feature>
<dbReference type="EMBL" id="NMUQ01000002">
    <property type="protein sequence ID" value="OXM13891.1"/>
    <property type="molecule type" value="Genomic_DNA"/>
</dbReference>
<dbReference type="InterPro" id="IPR011044">
    <property type="entry name" value="Quino_amine_DH_bsu"/>
</dbReference>
<keyword evidence="3" id="KW-1185">Reference proteome</keyword>
<name>A0A229NVG9_9BACL</name>
<dbReference type="SUPFAM" id="SSF50969">
    <property type="entry name" value="YVTN repeat-like/Quinoprotein amine dehydrogenase"/>
    <property type="match status" value="1"/>
</dbReference>
<dbReference type="Proteomes" id="UP000215145">
    <property type="component" value="Unassembled WGS sequence"/>
</dbReference>
<reference evidence="2 3" key="1">
    <citation type="submission" date="2017-07" db="EMBL/GenBank/DDBJ databases">
        <title>Paenibacillus herberti R33 genome sequencing and assembly.</title>
        <authorList>
            <person name="Su W."/>
        </authorList>
    </citation>
    <scope>NUCLEOTIDE SEQUENCE [LARGE SCALE GENOMIC DNA]</scope>
    <source>
        <strain evidence="2 3">R33</strain>
    </source>
</reference>